<comment type="catalytic activity">
    <reaction evidence="13 18">
        <text>ATP + H2O + phospholipidSide 1 = ADP + phosphate + phospholipidSide 2.</text>
        <dbReference type="EC" id="7.6.2.1"/>
    </reaction>
</comment>
<feature type="binding site" evidence="17">
    <location>
        <position position="407"/>
    </location>
    <ligand>
        <name>Mg(2+)</name>
        <dbReference type="ChEBI" id="CHEBI:18420"/>
    </ligand>
</feature>
<dbReference type="Gene3D" id="3.40.50.1000">
    <property type="entry name" value="HAD superfamily/HAD-like"/>
    <property type="match status" value="2"/>
</dbReference>
<feature type="binding site" evidence="16">
    <location>
        <position position="407"/>
    </location>
    <ligand>
        <name>ATP</name>
        <dbReference type="ChEBI" id="CHEBI:30616"/>
    </ligand>
</feature>
<organism evidence="21 22">
    <name type="scientific">Ichthyophthirius multifiliis</name>
    <name type="common">White spot disease agent</name>
    <name type="synonym">Ich</name>
    <dbReference type="NCBI Taxonomy" id="5932"/>
    <lineage>
        <taxon>Eukaryota</taxon>
        <taxon>Sar</taxon>
        <taxon>Alveolata</taxon>
        <taxon>Ciliophora</taxon>
        <taxon>Intramacronucleata</taxon>
        <taxon>Oligohymenophorea</taxon>
        <taxon>Hymenostomatida</taxon>
        <taxon>Ophryoglenina</taxon>
        <taxon>Ichthyophthirius</taxon>
    </lineage>
</organism>
<evidence type="ECO:0000256" key="18">
    <source>
        <dbReference type="RuleBase" id="RU362033"/>
    </source>
</evidence>
<feature type="domain" description="P-type ATPase C-terminal" evidence="20">
    <location>
        <begin position="879"/>
        <end position="995"/>
    </location>
</feature>
<proteinExistence type="inferred from homology"/>
<evidence type="ECO:0000256" key="1">
    <source>
        <dbReference type="ARBA" id="ARBA00004141"/>
    </source>
</evidence>
<dbReference type="EMBL" id="GL984236">
    <property type="protein sequence ID" value="EGR28497.1"/>
    <property type="molecule type" value="Genomic_DNA"/>
</dbReference>
<dbReference type="SFLD" id="SFLDS00003">
    <property type="entry name" value="Haloacid_Dehalogenase"/>
    <property type="match status" value="1"/>
</dbReference>
<dbReference type="InterPro" id="IPR008250">
    <property type="entry name" value="ATPase_P-typ_transduc_dom_A_sf"/>
</dbReference>
<dbReference type="InterPro" id="IPR036412">
    <property type="entry name" value="HAD-like_sf"/>
</dbReference>
<dbReference type="eggNOG" id="KOG0206">
    <property type="taxonomic scope" value="Eukaryota"/>
</dbReference>
<dbReference type="FunFam" id="3.40.50.1000:FF:000001">
    <property type="entry name" value="Phospholipid-transporting ATPase IC"/>
    <property type="match status" value="1"/>
</dbReference>
<feature type="transmembrane region" description="Helical" evidence="18">
    <location>
        <begin position="911"/>
        <end position="931"/>
    </location>
</feature>
<dbReference type="InterPro" id="IPR032631">
    <property type="entry name" value="P-type_ATPase_N"/>
</dbReference>
<dbReference type="AlphaFoldDB" id="G0R208"/>
<dbReference type="Gene3D" id="1.20.1110.10">
    <property type="entry name" value="Calcium-transporting ATPase, transmembrane domain"/>
    <property type="match status" value="1"/>
</dbReference>
<evidence type="ECO:0000259" key="20">
    <source>
        <dbReference type="Pfam" id="PF16212"/>
    </source>
</evidence>
<sequence>MGIFSRRLINYNQDRQFKAFVQENKEEKSYPSNFIKTSRYNLIDFLPLSLLIQFQRYANIYFLITAILQSIPEISPLSPFVAIAPLVFVLAISMIREGYEDYQRHVSDNEQNYQQKTTQIIVQNRSEIQLPYARINVGDILKITKDTSFPADMLVLGSELGGPCYIETGALDGEKNLKPRCALANTARFFDTKSGFFDTNNSFHLEVQAKAPDQNPNRFEGAIKFYLKNESETEDKFVPSNAKQLLPRGAFLRNTEYIYGVVVYTGMDTKIMRNSESAKAKCSDMEKKMNTFILGILIFQLTCAFVMSSCHFVWLRTNKNIYPYLNLTENNVTPALSALFVFFSYFILFNTMIPISLVVSLEMVKVAQSYFITKDELMYSPHNDKMPKVLTSSINEELGQVEYIFSDKTGTLTQNEMQFKYCVIGNTLYGDKVPMKKAQNKTVPIKNQPLSIHEQKALISEFTFEDYILSNILTQEADIKDNFNLNYVIKSKDGKSSYTLKNQYELSCEYFKALGIAHECIVQKNKDPLDTKMYYQGPSPDEITLVDCAYNMGFTFTGNTTDGVLMKINEKGGIQKQYEFKRYNIFEFSSDRKRMTIIIEDNGIIKMYIKGADSIVIKRLVGFEENKPILDNKQQPFLENAIKKLTEFSSVGLRTLLIGIKIMSRQELDAFLKEYQLLSDSKDRDTEMAKLADKYEQDFYLLGATAVEDKLQDQVPEVINDMLRANIKVWMLTGDKLETAENIARSCKLILNDFECLTISATDEKIIRKELMEIQWRRFKYCKENKIRKCFLIEGDALTKVFDERNPDLKKRFVQITKECESVVCCRVSPTQKAQVVRSIKQQLGKVTLAIGDGANDVNMIQEAHIGCGLYGNEGMRAVQSSDFALGQFKCLWRLLLVHGRWSYIRISEMIIYFFYKNMIFTIPQFFFAFYCGFSGQTIFDDIYISLYNLVFTALPLIIRAIFDQDINYNYYDLPKEVKQSLIKDDRKKKFKKFWKVEKNI</sequence>
<reference evidence="21 22" key="1">
    <citation type="submission" date="2011-07" db="EMBL/GenBank/DDBJ databases">
        <authorList>
            <person name="Coyne R."/>
            <person name="Brami D."/>
            <person name="Johnson J."/>
            <person name="Hostetler J."/>
            <person name="Hannick L."/>
            <person name="Clark T."/>
            <person name="Cassidy-Hanley D."/>
            <person name="Inman J."/>
        </authorList>
    </citation>
    <scope>NUCLEOTIDE SEQUENCE [LARGE SCALE GENOMIC DNA]</scope>
    <source>
        <strain evidence="21 22">G5</strain>
    </source>
</reference>
<dbReference type="InterPro" id="IPR044492">
    <property type="entry name" value="P_typ_ATPase_HD_dom"/>
</dbReference>
<comment type="catalytic activity">
    <reaction evidence="14">
        <text>Na(+)(in) + ATP + H2O = Na(+)(out) + ADP + phosphate + H(+)</text>
        <dbReference type="Rhea" id="RHEA:14633"/>
        <dbReference type="ChEBI" id="CHEBI:15377"/>
        <dbReference type="ChEBI" id="CHEBI:15378"/>
        <dbReference type="ChEBI" id="CHEBI:29101"/>
        <dbReference type="ChEBI" id="CHEBI:30616"/>
        <dbReference type="ChEBI" id="CHEBI:43474"/>
        <dbReference type="ChEBI" id="CHEBI:456216"/>
        <dbReference type="EC" id="7.2.2.3"/>
    </reaction>
    <physiologicalReaction direction="left-to-right" evidence="14">
        <dbReference type="Rhea" id="RHEA:14634"/>
    </physiologicalReaction>
</comment>
<dbReference type="PANTHER" id="PTHR24092">
    <property type="entry name" value="PROBABLE PHOSPHOLIPID-TRANSPORTING ATPASE"/>
    <property type="match status" value="1"/>
</dbReference>
<evidence type="ECO:0000256" key="13">
    <source>
        <dbReference type="ARBA" id="ARBA00034036"/>
    </source>
</evidence>
<keyword evidence="12" id="KW-0813">Transport</keyword>
<evidence type="ECO:0000256" key="8">
    <source>
        <dbReference type="ARBA" id="ARBA00022967"/>
    </source>
</evidence>
<dbReference type="SFLD" id="SFLDF00027">
    <property type="entry name" value="p-type_atpase"/>
    <property type="match status" value="1"/>
</dbReference>
<evidence type="ECO:0000256" key="10">
    <source>
        <dbReference type="ARBA" id="ARBA00023053"/>
    </source>
</evidence>
<dbReference type="GO" id="GO:0045332">
    <property type="term" value="P:phospholipid translocation"/>
    <property type="evidence" value="ECO:0007669"/>
    <property type="project" value="TreeGrafter"/>
</dbReference>
<feature type="binding site" evidence="16">
    <location>
        <position position="733"/>
    </location>
    <ligand>
        <name>ATP</name>
        <dbReference type="ChEBI" id="CHEBI:30616"/>
    </ligand>
</feature>
<keyword evidence="9 18" id="KW-1133">Transmembrane helix</keyword>
<keyword evidence="8 18" id="KW-1278">Translocase</keyword>
<feature type="binding site" evidence="17">
    <location>
        <position position="409"/>
    </location>
    <ligand>
        <name>Mg(2+)</name>
        <dbReference type="ChEBI" id="CHEBI:18420"/>
    </ligand>
</feature>
<feature type="binding site" evidence="16">
    <location>
        <position position="857"/>
    </location>
    <ligand>
        <name>ATP</name>
        <dbReference type="ChEBI" id="CHEBI:30616"/>
    </ligand>
</feature>
<evidence type="ECO:0000313" key="21">
    <source>
        <dbReference type="EMBL" id="EGR28497.1"/>
    </source>
</evidence>
<dbReference type="SFLD" id="SFLDG00002">
    <property type="entry name" value="C1.7:_P-type_atpase_like"/>
    <property type="match status" value="1"/>
</dbReference>
<keyword evidence="6 16" id="KW-0067">ATP-binding</keyword>
<feature type="binding site" evidence="16">
    <location>
        <position position="827"/>
    </location>
    <ligand>
        <name>ATP</name>
        <dbReference type="ChEBI" id="CHEBI:30616"/>
    </ligand>
</feature>
<evidence type="ECO:0000256" key="15">
    <source>
        <dbReference type="PIRSR" id="PIRSR606539-1"/>
    </source>
</evidence>
<dbReference type="GO" id="GO:0140326">
    <property type="term" value="F:ATPase-coupled intramembrane lipid transporter activity"/>
    <property type="evidence" value="ECO:0007669"/>
    <property type="project" value="UniProtKB-EC"/>
</dbReference>
<dbReference type="Proteomes" id="UP000008983">
    <property type="component" value="Unassembled WGS sequence"/>
</dbReference>
<feature type="binding site" evidence="16">
    <location>
        <position position="408"/>
    </location>
    <ligand>
        <name>ATP</name>
        <dbReference type="ChEBI" id="CHEBI:30616"/>
    </ligand>
</feature>
<feature type="binding site" evidence="16">
    <location>
        <position position="833"/>
    </location>
    <ligand>
        <name>ATP</name>
        <dbReference type="ChEBI" id="CHEBI:30616"/>
    </ligand>
</feature>
<evidence type="ECO:0000256" key="12">
    <source>
        <dbReference type="ARBA" id="ARBA00023201"/>
    </source>
</evidence>
<keyword evidence="22" id="KW-1185">Reference proteome</keyword>
<feature type="binding site" evidence="16">
    <location>
        <position position="654"/>
    </location>
    <ligand>
        <name>ATP</name>
        <dbReference type="ChEBI" id="CHEBI:30616"/>
    </ligand>
</feature>
<dbReference type="GO" id="GO:0005886">
    <property type="term" value="C:plasma membrane"/>
    <property type="evidence" value="ECO:0007669"/>
    <property type="project" value="TreeGrafter"/>
</dbReference>
<dbReference type="InterPro" id="IPR023299">
    <property type="entry name" value="ATPase_P-typ_cyto_dom_N"/>
</dbReference>
<keyword evidence="7 17" id="KW-0460">Magnesium</keyword>
<name>G0R208_ICHMU</name>
<evidence type="ECO:0000256" key="17">
    <source>
        <dbReference type="PIRSR" id="PIRSR606539-3"/>
    </source>
</evidence>
<dbReference type="Pfam" id="PF16212">
    <property type="entry name" value="PhoLip_ATPase_C"/>
    <property type="match status" value="1"/>
</dbReference>
<dbReference type="Pfam" id="PF16209">
    <property type="entry name" value="PhoLip_ATPase_N"/>
    <property type="match status" value="1"/>
</dbReference>
<keyword evidence="10" id="KW-0915">Sodium</keyword>
<evidence type="ECO:0000256" key="2">
    <source>
        <dbReference type="ARBA" id="ARBA00008109"/>
    </source>
</evidence>
<feature type="binding site" evidence="16">
    <location>
        <position position="735"/>
    </location>
    <ligand>
        <name>ATP</name>
        <dbReference type="ChEBI" id="CHEBI:30616"/>
    </ligand>
</feature>
<dbReference type="SUPFAM" id="SSF56784">
    <property type="entry name" value="HAD-like"/>
    <property type="match status" value="1"/>
</dbReference>
<dbReference type="InterPro" id="IPR032630">
    <property type="entry name" value="P_typ_ATPase_c"/>
</dbReference>
<evidence type="ECO:0000313" key="22">
    <source>
        <dbReference type="Proteomes" id="UP000008983"/>
    </source>
</evidence>
<dbReference type="SUPFAM" id="SSF81660">
    <property type="entry name" value="Metal cation-transporting ATPase, ATP-binding domain N"/>
    <property type="match status" value="1"/>
</dbReference>
<dbReference type="InterPro" id="IPR023298">
    <property type="entry name" value="ATPase_P-typ_TM_dom_sf"/>
</dbReference>
<feature type="binding site" evidence="16">
    <location>
        <position position="734"/>
    </location>
    <ligand>
        <name>ATP</name>
        <dbReference type="ChEBI" id="CHEBI:30616"/>
    </ligand>
</feature>
<dbReference type="Gene3D" id="2.70.150.10">
    <property type="entry name" value="Calcium-transporting ATPase, cytoplasmic transduction domain A"/>
    <property type="match status" value="2"/>
</dbReference>
<dbReference type="RefSeq" id="XP_004029733.1">
    <property type="nucleotide sequence ID" value="XM_004029685.1"/>
</dbReference>
<feature type="transmembrane region" description="Helical" evidence="18">
    <location>
        <begin position="291"/>
        <end position="315"/>
    </location>
</feature>
<dbReference type="PRINTS" id="PR00119">
    <property type="entry name" value="CATATPASE"/>
</dbReference>
<evidence type="ECO:0000256" key="16">
    <source>
        <dbReference type="PIRSR" id="PIRSR606539-2"/>
    </source>
</evidence>
<dbReference type="NCBIfam" id="TIGR01652">
    <property type="entry name" value="ATPase-Plipid"/>
    <property type="match status" value="1"/>
</dbReference>
<dbReference type="GeneID" id="14904576"/>
<evidence type="ECO:0000256" key="9">
    <source>
        <dbReference type="ARBA" id="ARBA00022989"/>
    </source>
</evidence>
<keyword evidence="12" id="KW-0739">Sodium transport</keyword>
<evidence type="ECO:0000256" key="11">
    <source>
        <dbReference type="ARBA" id="ARBA00023136"/>
    </source>
</evidence>
<dbReference type="InParanoid" id="G0R208"/>
<dbReference type="PROSITE" id="PS00154">
    <property type="entry name" value="ATPASE_E1_E2"/>
    <property type="match status" value="1"/>
</dbReference>
<dbReference type="GO" id="GO:0000287">
    <property type="term" value="F:magnesium ion binding"/>
    <property type="evidence" value="ECO:0007669"/>
    <property type="project" value="UniProtKB-UniRule"/>
</dbReference>
<feature type="binding site" evidence="16">
    <location>
        <position position="409"/>
    </location>
    <ligand>
        <name>ATP</name>
        <dbReference type="ChEBI" id="CHEBI:30616"/>
    </ligand>
</feature>
<dbReference type="OrthoDB" id="377733at2759"/>
<dbReference type="STRING" id="857967.G0R208"/>
<evidence type="ECO:0000256" key="3">
    <source>
        <dbReference type="ARBA" id="ARBA00022692"/>
    </source>
</evidence>
<comment type="cofactor">
    <cofactor evidence="17">
        <name>Mg(2+)</name>
        <dbReference type="ChEBI" id="CHEBI:18420"/>
    </cofactor>
</comment>
<feature type="transmembrane region" description="Helical" evidence="18">
    <location>
        <begin position="943"/>
        <end position="963"/>
    </location>
</feature>
<evidence type="ECO:0000256" key="6">
    <source>
        <dbReference type="ARBA" id="ARBA00022840"/>
    </source>
</evidence>
<keyword evidence="21" id="KW-0378">Hydrolase</keyword>
<feature type="binding site" evidence="16">
    <location>
        <position position="542"/>
    </location>
    <ligand>
        <name>ATP</name>
        <dbReference type="ChEBI" id="CHEBI:30616"/>
    </ligand>
</feature>
<evidence type="ECO:0000256" key="5">
    <source>
        <dbReference type="ARBA" id="ARBA00022741"/>
    </source>
</evidence>
<evidence type="ECO:0000256" key="14">
    <source>
        <dbReference type="ARBA" id="ARBA00049499"/>
    </source>
</evidence>
<dbReference type="GO" id="GO:0008554">
    <property type="term" value="F:P-type sodium transporter activity"/>
    <property type="evidence" value="ECO:0007669"/>
    <property type="project" value="UniProtKB-EC"/>
</dbReference>
<dbReference type="GO" id="GO:0016887">
    <property type="term" value="F:ATP hydrolysis activity"/>
    <property type="evidence" value="ECO:0007669"/>
    <property type="project" value="InterPro"/>
</dbReference>
<keyword evidence="5 16" id="KW-0547">Nucleotide-binding</keyword>
<dbReference type="Gene3D" id="3.40.1110.10">
    <property type="entry name" value="Calcium-transporting ATPase, cytoplasmic domain N"/>
    <property type="match status" value="2"/>
</dbReference>
<evidence type="ECO:0000256" key="4">
    <source>
        <dbReference type="ARBA" id="ARBA00022723"/>
    </source>
</evidence>
<dbReference type="Pfam" id="PF13246">
    <property type="entry name" value="Cation_ATPase"/>
    <property type="match status" value="1"/>
</dbReference>
<comment type="similarity">
    <text evidence="2 18">Belongs to the cation transport ATPase (P-type) (TC 3.A.3) family. Type IV subfamily.</text>
</comment>
<feature type="binding site" evidence="17">
    <location>
        <position position="857"/>
    </location>
    <ligand>
        <name>Mg(2+)</name>
        <dbReference type="ChEBI" id="CHEBI:18420"/>
    </ligand>
</feature>
<dbReference type="PANTHER" id="PTHR24092:SF150">
    <property type="entry name" value="PHOSPHOLIPID-TRANSPORTING ATPASE"/>
    <property type="match status" value="1"/>
</dbReference>
<dbReference type="GO" id="GO:0005524">
    <property type="term" value="F:ATP binding"/>
    <property type="evidence" value="ECO:0007669"/>
    <property type="project" value="UniProtKB-UniRule"/>
</dbReference>
<protein>
    <recommendedName>
        <fullName evidence="18">Phospholipid-transporting ATPase</fullName>
        <ecNumber evidence="18">7.6.2.1</ecNumber>
    </recommendedName>
</protein>
<dbReference type="InterPro" id="IPR018303">
    <property type="entry name" value="ATPase_P-typ_P_site"/>
</dbReference>
<feature type="active site" description="4-aspartylphosphate intermediate" evidence="15">
    <location>
        <position position="407"/>
    </location>
</feature>
<feature type="transmembrane region" description="Helical" evidence="18">
    <location>
        <begin position="335"/>
        <end position="359"/>
    </location>
</feature>
<keyword evidence="12" id="KW-0406">Ion transport</keyword>
<feature type="binding site" evidence="17">
    <location>
        <position position="853"/>
    </location>
    <ligand>
        <name>Mg(2+)</name>
        <dbReference type="ChEBI" id="CHEBI:18420"/>
    </ligand>
</feature>
<dbReference type="OMA" id="GFNTYYW"/>
<dbReference type="FunFam" id="3.40.50.1000:FF:000084">
    <property type="entry name" value="Phospholipid-transporting ATPase"/>
    <property type="match status" value="1"/>
</dbReference>
<keyword evidence="11 18" id="KW-0472">Membrane</keyword>
<evidence type="ECO:0000259" key="19">
    <source>
        <dbReference type="Pfam" id="PF16209"/>
    </source>
</evidence>
<dbReference type="SUPFAM" id="SSF81665">
    <property type="entry name" value="Calcium ATPase, transmembrane domain M"/>
    <property type="match status" value="1"/>
</dbReference>
<dbReference type="InterPro" id="IPR001757">
    <property type="entry name" value="P_typ_ATPase"/>
</dbReference>
<dbReference type="EC" id="7.6.2.1" evidence="18"/>
<comment type="caution">
    <text evidence="18">Lacks conserved residue(s) required for the propagation of feature annotation.</text>
</comment>
<gene>
    <name evidence="21" type="ORF">IMG5_174080</name>
</gene>
<dbReference type="NCBIfam" id="TIGR01494">
    <property type="entry name" value="ATPase_P-type"/>
    <property type="match status" value="1"/>
</dbReference>
<feature type="domain" description="P-type ATPase N-terminal" evidence="19">
    <location>
        <begin position="23"/>
        <end position="83"/>
    </location>
</feature>
<dbReference type="InterPro" id="IPR023214">
    <property type="entry name" value="HAD_sf"/>
</dbReference>
<feature type="binding site" evidence="16">
    <location>
        <position position="588"/>
    </location>
    <ligand>
        <name>ATP</name>
        <dbReference type="ChEBI" id="CHEBI:30616"/>
    </ligand>
</feature>
<accession>G0R208</accession>
<feature type="binding site" evidence="16">
    <location>
        <position position="610"/>
    </location>
    <ligand>
        <name>ATP</name>
        <dbReference type="ChEBI" id="CHEBI:30616"/>
    </ligand>
</feature>
<comment type="subcellular location">
    <subcellularLocation>
        <location evidence="1 18">Membrane</location>
        <topology evidence="1 18">Multi-pass membrane protein</topology>
    </subcellularLocation>
</comment>
<evidence type="ECO:0000256" key="7">
    <source>
        <dbReference type="ARBA" id="ARBA00022842"/>
    </source>
</evidence>
<keyword evidence="3 18" id="KW-0812">Transmembrane</keyword>
<feature type="binding site" evidence="16">
    <location>
        <position position="856"/>
    </location>
    <ligand>
        <name>ATP</name>
        <dbReference type="ChEBI" id="CHEBI:30616"/>
    </ligand>
</feature>
<keyword evidence="4 17" id="KW-0479">Metal-binding</keyword>
<dbReference type="InterPro" id="IPR006539">
    <property type="entry name" value="P-type_ATPase_IV"/>
</dbReference>
<dbReference type="SUPFAM" id="SSF81653">
    <property type="entry name" value="Calcium ATPase, transduction domain A"/>
    <property type="match status" value="1"/>
</dbReference>